<sequence length="540" mass="60065">MKQYYEPGDNYALFGGMSLLYGVMFTFCLYKNLAGITFPLYVAATIAFAIFMIGHLKAGARPVSAGNENVEQEDDMPGDVGSIPGIHAFGALKKNTAGYFAGMMILGLANACTTNPFFILFNWIGMALLLVVSMVHQFYDDKTWNFTEYFSRLAVLFFGCCTSIFTPVTHGARYLGAKESGKNKTAIYVLLGISIAFLLLCVLFPLLLTSDMIFQSVFSRLLAHINVISVIAAIVWGLAGMTACYAFFCALCRRNLQSVKVGKKFTLNPIVGITFTSIIACVYTLYSGIQVVYLFAGLENGLPAGVTYSQYAHTGFWQLLFVSIINFLMVLICRNLFTESRVLNAVLTVISLCTFVMIASAAFRMILYVQEYNLTFLRLLVLWFLLVLVLIMSGTVFSIYKKSFPLFRCCMLVVAVLYIAFSVSKPDYQIARYNIAHDSDMTIMDLSYLVHQLSDDAAPAIAEIDPEQISYDNEYGSVYGGSENGWGDDEITVSAEEMLNDYFGNVSLNYENLGIRRMNIAKLQARRAAADWNRAGIFTR</sequence>
<dbReference type="AlphaFoldDB" id="A0A1M6I241"/>
<proteinExistence type="predicted"/>
<feature type="transmembrane region" description="Helical" evidence="1">
    <location>
        <begin position="187"/>
        <end position="207"/>
    </location>
</feature>
<feature type="transmembrane region" description="Helical" evidence="1">
    <location>
        <begin position="406"/>
        <end position="424"/>
    </location>
</feature>
<feature type="transmembrane region" description="Helical" evidence="1">
    <location>
        <begin position="37"/>
        <end position="56"/>
    </location>
</feature>
<dbReference type="OrthoDB" id="9767931at2"/>
<feature type="transmembrane region" description="Helical" evidence="1">
    <location>
        <begin position="151"/>
        <end position="175"/>
    </location>
</feature>
<accession>A0A1M6I241</accession>
<keyword evidence="1" id="KW-0472">Membrane</keyword>
<dbReference type="Proteomes" id="UP000184301">
    <property type="component" value="Unassembled WGS sequence"/>
</dbReference>
<keyword evidence="3" id="KW-1185">Reference proteome</keyword>
<keyword evidence="1" id="KW-0812">Transmembrane</keyword>
<feature type="transmembrane region" description="Helical" evidence="1">
    <location>
        <begin position="270"/>
        <end position="296"/>
    </location>
</feature>
<organism evidence="2 3">
    <name type="scientific">Hespellia stercorisuis DSM 15480</name>
    <dbReference type="NCBI Taxonomy" id="1121950"/>
    <lineage>
        <taxon>Bacteria</taxon>
        <taxon>Bacillati</taxon>
        <taxon>Bacillota</taxon>
        <taxon>Clostridia</taxon>
        <taxon>Lachnospirales</taxon>
        <taxon>Lachnospiraceae</taxon>
        <taxon>Hespellia</taxon>
    </lineage>
</organism>
<keyword evidence="1" id="KW-1133">Transmembrane helix</keyword>
<protein>
    <submittedName>
        <fullName evidence="2">Uncharacterized protein</fullName>
    </submittedName>
</protein>
<feature type="transmembrane region" description="Helical" evidence="1">
    <location>
        <begin position="227"/>
        <end position="249"/>
    </location>
</feature>
<name>A0A1M6I241_9FIRM</name>
<feature type="transmembrane region" description="Helical" evidence="1">
    <location>
        <begin position="316"/>
        <end position="333"/>
    </location>
</feature>
<feature type="transmembrane region" description="Helical" evidence="1">
    <location>
        <begin position="379"/>
        <end position="399"/>
    </location>
</feature>
<feature type="transmembrane region" description="Helical" evidence="1">
    <location>
        <begin position="12"/>
        <end position="30"/>
    </location>
</feature>
<evidence type="ECO:0000256" key="1">
    <source>
        <dbReference type="SAM" id="Phobius"/>
    </source>
</evidence>
<reference evidence="2 3" key="1">
    <citation type="submission" date="2016-11" db="EMBL/GenBank/DDBJ databases">
        <authorList>
            <person name="Jaros S."/>
            <person name="Januszkiewicz K."/>
            <person name="Wedrychowicz H."/>
        </authorList>
    </citation>
    <scope>NUCLEOTIDE SEQUENCE [LARGE SCALE GENOMIC DNA]</scope>
    <source>
        <strain evidence="2 3">DSM 15480</strain>
    </source>
</reference>
<gene>
    <name evidence="2" type="ORF">SAMN02745243_00194</name>
</gene>
<evidence type="ECO:0000313" key="2">
    <source>
        <dbReference type="EMBL" id="SHJ28533.1"/>
    </source>
</evidence>
<dbReference type="STRING" id="1121950.SAMN02745243_00194"/>
<feature type="transmembrane region" description="Helical" evidence="1">
    <location>
        <begin position="120"/>
        <end position="139"/>
    </location>
</feature>
<dbReference type="InterPro" id="IPR025291">
    <property type="entry name" value="DUF4153"/>
</dbReference>
<dbReference type="EMBL" id="FQZY01000006">
    <property type="protein sequence ID" value="SHJ28533.1"/>
    <property type="molecule type" value="Genomic_DNA"/>
</dbReference>
<dbReference type="RefSeq" id="WP_073103916.1">
    <property type="nucleotide sequence ID" value="NZ_FQZY01000006.1"/>
</dbReference>
<feature type="transmembrane region" description="Helical" evidence="1">
    <location>
        <begin position="345"/>
        <end position="367"/>
    </location>
</feature>
<feature type="transmembrane region" description="Helical" evidence="1">
    <location>
        <begin position="96"/>
        <end position="113"/>
    </location>
</feature>
<dbReference type="Pfam" id="PF13687">
    <property type="entry name" value="DUF4153"/>
    <property type="match status" value="1"/>
</dbReference>
<evidence type="ECO:0000313" key="3">
    <source>
        <dbReference type="Proteomes" id="UP000184301"/>
    </source>
</evidence>